<name>A0AAN9K2L2_CLITE</name>
<keyword evidence="1" id="KW-1133">Transmembrane helix</keyword>
<organism evidence="2 3">
    <name type="scientific">Clitoria ternatea</name>
    <name type="common">Butterfly pea</name>
    <dbReference type="NCBI Taxonomy" id="43366"/>
    <lineage>
        <taxon>Eukaryota</taxon>
        <taxon>Viridiplantae</taxon>
        <taxon>Streptophyta</taxon>
        <taxon>Embryophyta</taxon>
        <taxon>Tracheophyta</taxon>
        <taxon>Spermatophyta</taxon>
        <taxon>Magnoliopsida</taxon>
        <taxon>eudicotyledons</taxon>
        <taxon>Gunneridae</taxon>
        <taxon>Pentapetalae</taxon>
        <taxon>rosids</taxon>
        <taxon>fabids</taxon>
        <taxon>Fabales</taxon>
        <taxon>Fabaceae</taxon>
        <taxon>Papilionoideae</taxon>
        <taxon>50 kb inversion clade</taxon>
        <taxon>NPAAA clade</taxon>
        <taxon>indigoferoid/millettioid clade</taxon>
        <taxon>Phaseoleae</taxon>
        <taxon>Clitoria</taxon>
    </lineage>
</organism>
<evidence type="ECO:0000256" key="1">
    <source>
        <dbReference type="SAM" id="Phobius"/>
    </source>
</evidence>
<dbReference type="AlphaFoldDB" id="A0AAN9K2L2"/>
<comment type="caution">
    <text evidence="2">The sequence shown here is derived from an EMBL/GenBank/DDBJ whole genome shotgun (WGS) entry which is preliminary data.</text>
</comment>
<feature type="transmembrane region" description="Helical" evidence="1">
    <location>
        <begin position="20"/>
        <end position="42"/>
    </location>
</feature>
<keyword evidence="1" id="KW-0812">Transmembrane</keyword>
<dbReference type="EMBL" id="JAYKXN010000002">
    <property type="protein sequence ID" value="KAK7310120.1"/>
    <property type="molecule type" value="Genomic_DNA"/>
</dbReference>
<keyword evidence="1" id="KW-0472">Membrane</keyword>
<protein>
    <submittedName>
        <fullName evidence="2">Uncharacterized protein</fullName>
    </submittedName>
</protein>
<reference evidence="2 3" key="1">
    <citation type="submission" date="2024-01" db="EMBL/GenBank/DDBJ databases">
        <title>The genomes of 5 underutilized Papilionoideae crops provide insights into root nodulation and disease resistance.</title>
        <authorList>
            <person name="Yuan L."/>
        </authorList>
    </citation>
    <scope>NUCLEOTIDE SEQUENCE [LARGE SCALE GENOMIC DNA]</scope>
    <source>
        <strain evidence="2">LY-2023</strain>
        <tissue evidence="2">Leaf</tissue>
    </source>
</reference>
<accession>A0AAN9K2L2</accession>
<gene>
    <name evidence="2" type="ORF">RJT34_07411</name>
</gene>
<dbReference type="Proteomes" id="UP001359559">
    <property type="component" value="Unassembled WGS sequence"/>
</dbReference>
<sequence length="80" mass="9408">MVYSKVATFIQKLHNRRSVLFLCSIWIDFIALKPVITCLIWVNKYSFLPVYIETVRLNHDLLDEGELVSFCRKAVEISME</sequence>
<proteinExistence type="predicted"/>
<keyword evidence="3" id="KW-1185">Reference proteome</keyword>
<evidence type="ECO:0000313" key="2">
    <source>
        <dbReference type="EMBL" id="KAK7310120.1"/>
    </source>
</evidence>
<evidence type="ECO:0000313" key="3">
    <source>
        <dbReference type="Proteomes" id="UP001359559"/>
    </source>
</evidence>